<feature type="transmembrane region" description="Helical" evidence="9">
    <location>
        <begin position="200"/>
        <end position="220"/>
    </location>
</feature>
<feature type="transmembrane region" description="Helical" evidence="9">
    <location>
        <begin position="79"/>
        <end position="106"/>
    </location>
</feature>
<feature type="transmembrane region" description="Helical" evidence="9">
    <location>
        <begin position="141"/>
        <end position="159"/>
    </location>
</feature>
<comment type="caution">
    <text evidence="11">The sequence shown here is derived from an EMBL/GenBank/DDBJ whole genome shotgun (WGS) entry which is preliminary data.</text>
</comment>
<dbReference type="InterPro" id="IPR019734">
    <property type="entry name" value="TPR_rpt"/>
</dbReference>
<evidence type="ECO:0000259" key="10">
    <source>
        <dbReference type="Pfam" id="PF13231"/>
    </source>
</evidence>
<protein>
    <submittedName>
        <fullName evidence="11">Tetratricopeptide repeat protein</fullName>
    </submittedName>
</protein>
<comment type="subcellular location">
    <subcellularLocation>
        <location evidence="1">Cell membrane</location>
        <topology evidence="1">Multi-pass membrane protein</topology>
    </subcellularLocation>
</comment>
<evidence type="ECO:0000256" key="7">
    <source>
        <dbReference type="ARBA" id="ARBA00023136"/>
    </source>
</evidence>
<dbReference type="GO" id="GO:0016763">
    <property type="term" value="F:pentosyltransferase activity"/>
    <property type="evidence" value="ECO:0007669"/>
    <property type="project" value="TreeGrafter"/>
</dbReference>
<feature type="repeat" description="TPR" evidence="8">
    <location>
        <begin position="446"/>
        <end position="479"/>
    </location>
</feature>
<organism evidence="11">
    <name type="scientific">candidate division WOR-3 bacterium</name>
    <dbReference type="NCBI Taxonomy" id="2052148"/>
    <lineage>
        <taxon>Bacteria</taxon>
        <taxon>Bacteria division WOR-3</taxon>
    </lineage>
</organism>
<feature type="transmembrane region" description="Helical" evidence="9">
    <location>
        <begin position="367"/>
        <end position="386"/>
    </location>
</feature>
<feature type="transmembrane region" description="Helical" evidence="9">
    <location>
        <begin position="340"/>
        <end position="360"/>
    </location>
</feature>
<evidence type="ECO:0000256" key="5">
    <source>
        <dbReference type="ARBA" id="ARBA00022692"/>
    </source>
</evidence>
<dbReference type="PROSITE" id="PS50005">
    <property type="entry name" value="TPR"/>
    <property type="match status" value="2"/>
</dbReference>
<feature type="domain" description="Glycosyltransferase RgtA/B/C/D-like" evidence="10">
    <location>
        <begin position="81"/>
        <end position="219"/>
    </location>
</feature>
<dbReference type="InterPro" id="IPR050297">
    <property type="entry name" value="LipidA_mod_glycosyltrf_83"/>
</dbReference>
<evidence type="ECO:0000256" key="4">
    <source>
        <dbReference type="ARBA" id="ARBA00022679"/>
    </source>
</evidence>
<keyword evidence="8" id="KW-0802">TPR repeat</keyword>
<dbReference type="Pfam" id="PF14559">
    <property type="entry name" value="TPR_19"/>
    <property type="match status" value="1"/>
</dbReference>
<evidence type="ECO:0000256" key="9">
    <source>
        <dbReference type="SAM" id="Phobius"/>
    </source>
</evidence>
<feature type="transmembrane region" description="Helical" evidence="9">
    <location>
        <begin position="12"/>
        <end position="33"/>
    </location>
</feature>
<dbReference type="Pfam" id="PF13432">
    <property type="entry name" value="TPR_16"/>
    <property type="match status" value="1"/>
</dbReference>
<dbReference type="EMBL" id="DSUT01000137">
    <property type="protein sequence ID" value="HGK28580.1"/>
    <property type="molecule type" value="Genomic_DNA"/>
</dbReference>
<evidence type="ECO:0000256" key="8">
    <source>
        <dbReference type="PROSITE-ProRule" id="PRU00339"/>
    </source>
</evidence>
<feature type="transmembrane region" description="Helical" evidence="9">
    <location>
        <begin position="166"/>
        <end position="194"/>
    </location>
</feature>
<evidence type="ECO:0000256" key="1">
    <source>
        <dbReference type="ARBA" id="ARBA00004651"/>
    </source>
</evidence>
<feature type="repeat" description="TPR" evidence="8">
    <location>
        <begin position="552"/>
        <end position="585"/>
    </location>
</feature>
<feature type="transmembrane region" description="Helical" evidence="9">
    <location>
        <begin position="392"/>
        <end position="408"/>
    </location>
</feature>
<dbReference type="PROSITE" id="PS50293">
    <property type="entry name" value="TPR_REGION"/>
    <property type="match status" value="1"/>
</dbReference>
<dbReference type="SMART" id="SM00028">
    <property type="entry name" value="TPR"/>
    <property type="match status" value="3"/>
</dbReference>
<dbReference type="InterPro" id="IPR011990">
    <property type="entry name" value="TPR-like_helical_dom_sf"/>
</dbReference>
<dbReference type="PANTHER" id="PTHR33908">
    <property type="entry name" value="MANNOSYLTRANSFERASE YKCB-RELATED"/>
    <property type="match status" value="1"/>
</dbReference>
<feature type="transmembrane region" description="Helical" evidence="9">
    <location>
        <begin position="118"/>
        <end position="135"/>
    </location>
</feature>
<keyword evidence="5 9" id="KW-0812">Transmembrane</keyword>
<evidence type="ECO:0000256" key="2">
    <source>
        <dbReference type="ARBA" id="ARBA00022475"/>
    </source>
</evidence>
<evidence type="ECO:0000256" key="3">
    <source>
        <dbReference type="ARBA" id="ARBA00022676"/>
    </source>
</evidence>
<name>A0A7C4GH10_UNCW3</name>
<reference evidence="11" key="1">
    <citation type="journal article" date="2020" name="mSystems">
        <title>Genome- and Community-Level Interaction Insights into Carbon Utilization and Element Cycling Functions of Hydrothermarchaeota in Hydrothermal Sediment.</title>
        <authorList>
            <person name="Zhou Z."/>
            <person name="Liu Y."/>
            <person name="Xu W."/>
            <person name="Pan J."/>
            <person name="Luo Z.H."/>
            <person name="Li M."/>
        </authorList>
    </citation>
    <scope>NUCLEOTIDE SEQUENCE [LARGE SCALE GENOMIC DNA]</scope>
    <source>
        <strain evidence="11">SpSt-488</strain>
    </source>
</reference>
<evidence type="ECO:0000256" key="6">
    <source>
        <dbReference type="ARBA" id="ARBA00022989"/>
    </source>
</evidence>
<accession>A0A7C4GH10</accession>
<keyword evidence="4" id="KW-0808">Transferase</keyword>
<sequence length="602" mass="66656">MPVRSSPNSPGPARWPVAVAVVLTLGLRLWFVLSMRGQPFSTPSPQVVDSWFYYRWALDIMKGDFLGSDVFFLRPLYPYLMAALGANILAIQLFQVLLAGFSCLMLWDITRRVFGRQAANPAALGFALCGILVFYTGALLYVEITVFLGLASVWLLLVASSRWWRWLLAGLSFGLLVICRPELLVLLPAIVGWLGWKRAGVGRMALMTAVALAVIAIVPLRNYMVARDPVLFTAHSGINFYYGNNPDADGTWSPTAELEQGIGFSHERLKRASRIIDGRERRWSEASAHWMKKGLGFIVRQPKRFLALVGRKFLLFWADYEVPNNYYPETARAGSLPLRLAFVSFGLIAALAVWGMVRAWKMRRQAALVYFMVAGFLVSALVFYVLSRLRAPVIPFLLSFAGFGLSELRNDLRRRQTGRLVLGVGLAVAVMAGSFLVPVNRSRYSAQAWTQFANIWLERHRAAQAIPALNRALAADPGNISARYSLIQAYAGMGRVAEAEAELKRLAGAVGSDAAAQSALRMAAARVAIARRDYARAVAGYEAELTENPDNSEAWFMLGLIYIDARDLERAYECLTRAVELDPLNDAAAAALARVRRSVLGH</sequence>
<feature type="transmembrane region" description="Helical" evidence="9">
    <location>
        <begin position="420"/>
        <end position="437"/>
    </location>
</feature>
<proteinExistence type="predicted"/>
<dbReference type="GO" id="GO:0009103">
    <property type="term" value="P:lipopolysaccharide biosynthetic process"/>
    <property type="evidence" value="ECO:0007669"/>
    <property type="project" value="UniProtKB-ARBA"/>
</dbReference>
<dbReference type="GO" id="GO:0005886">
    <property type="term" value="C:plasma membrane"/>
    <property type="evidence" value="ECO:0007669"/>
    <property type="project" value="UniProtKB-SubCell"/>
</dbReference>
<keyword evidence="6 9" id="KW-1133">Transmembrane helix</keyword>
<dbReference type="AlphaFoldDB" id="A0A7C4GH10"/>
<dbReference type="Pfam" id="PF13231">
    <property type="entry name" value="PMT_2"/>
    <property type="match status" value="1"/>
</dbReference>
<keyword evidence="2" id="KW-1003">Cell membrane</keyword>
<gene>
    <name evidence="11" type="ORF">ENS41_06450</name>
</gene>
<dbReference type="SUPFAM" id="SSF81901">
    <property type="entry name" value="HCP-like"/>
    <property type="match status" value="1"/>
</dbReference>
<evidence type="ECO:0000313" key="11">
    <source>
        <dbReference type="EMBL" id="HGK28580.1"/>
    </source>
</evidence>
<keyword evidence="3" id="KW-0328">Glycosyltransferase</keyword>
<dbReference type="PANTHER" id="PTHR33908:SF11">
    <property type="entry name" value="MEMBRANE PROTEIN"/>
    <property type="match status" value="1"/>
</dbReference>
<dbReference type="Gene3D" id="1.25.40.10">
    <property type="entry name" value="Tetratricopeptide repeat domain"/>
    <property type="match status" value="2"/>
</dbReference>
<keyword evidence="7 9" id="KW-0472">Membrane</keyword>
<dbReference type="InterPro" id="IPR038731">
    <property type="entry name" value="RgtA/B/C-like"/>
</dbReference>